<dbReference type="OrthoDB" id="3967at10239"/>
<reference evidence="1" key="1">
    <citation type="submission" date="2011-12" db="EMBL/GenBank/DDBJ databases">
        <title>Comparative genomics of primate cytomegaloviruses.</title>
        <authorList>
            <person name="Davison A.J."/>
            <person name="Holton M."/>
            <person name="Dolan A."/>
            <person name="Dargan D.J."/>
            <person name="Gatherer D."/>
            <person name="Hayward G.S."/>
        </authorList>
    </citation>
    <scope>NUCLEOTIDE SEQUENCE [LARGE SCALE GENOMIC DNA]</scope>
    <source>
        <strain evidence="1">S34E</strain>
    </source>
</reference>
<evidence type="ECO:0000313" key="2">
    <source>
        <dbReference type="Proteomes" id="UP000113968"/>
    </source>
</evidence>
<dbReference type="GeneID" id="11464147"/>
<accession>G8XUF0</accession>
<dbReference type="RefSeq" id="YP_004940101.1">
    <property type="nucleotide sequence ID" value="NC_016447.1"/>
</dbReference>
<proteinExistence type="predicted"/>
<evidence type="ECO:0000313" key="1">
    <source>
        <dbReference type="EMBL" id="AEV80780.1"/>
    </source>
</evidence>
<dbReference type="Proteomes" id="UP000113968">
    <property type="component" value="Segment"/>
</dbReference>
<dbReference type="EMBL" id="FJ483970">
    <property type="protein sequence ID" value="AEV80780.1"/>
    <property type="molecule type" value="Genomic_DNA"/>
</dbReference>
<gene>
    <name evidence="1" type="primary">UL84</name>
</gene>
<dbReference type="KEGG" id="vg:11464147"/>
<sequence>MSRPRKQLGKRLRRSQFSTMKAPADKILTLNEKYSVTRANPEGIYKLIQVNLDMRPDDLSQNFNILLSEHIRIEPDPAQPHQAIICAVSNTDSDLQAAFSIFPGSPGCKIIRSVLDNKLSRLAIVRLSLNVFALRVVKPLLDQLLVKQTPEQCNPTTLHDCVTLRADQFELEKSGERIIVRVTETVLCWHQIEGGIAGPRGLTSRIALHAPDLDLPHPIFSRLTSSTCPLTVSTLSQCADGTLKFNVTTSQEDFETTKAVSFEIQLFQEVVQRPYFSGTPSPYFTPNGDDCLDVRLPYDLHIKQSFTLRLYRRFYGPYLGLFVPKPNLGVEMPVTVWLPKTWLEITLVGRRASLRRDDIIGQLYFIASDYVTNRGRSSAFSHQVRSSLHLRSDHSCLSVLGTSIRLDDLLSLSVRPREDTTATTETSPDAKTTLAMVLQST</sequence>
<keyword evidence="2" id="KW-1185">Reference proteome</keyword>
<protein>
    <submittedName>
        <fullName evidence="1">Protein UL84</fullName>
    </submittedName>
</protein>
<dbReference type="InterPro" id="IPR010436">
    <property type="entry name" value="Herpes_UL84"/>
</dbReference>
<organism evidence="1 2">
    <name type="scientific">Aotine betaherpesvirus 1</name>
    <dbReference type="NCBI Taxonomy" id="50290"/>
    <lineage>
        <taxon>Viruses</taxon>
        <taxon>Duplodnaviria</taxon>
        <taxon>Heunggongvirae</taxon>
        <taxon>Peploviricota</taxon>
        <taxon>Herviviricetes</taxon>
        <taxon>Herpesvirales</taxon>
        <taxon>Orthoherpesviridae</taxon>
        <taxon>Betaherpesvirinae</taxon>
        <taxon>Cytomegalovirus</taxon>
        <taxon>Cytomegalovirus aotinebeta1</taxon>
    </lineage>
</organism>
<name>G8XUF0_9BETA</name>
<dbReference type="Pfam" id="PF06284">
    <property type="entry name" value="Cytomega_UL84"/>
    <property type="match status" value="2"/>
</dbReference>